<dbReference type="Gene3D" id="1.10.20.10">
    <property type="entry name" value="Histone, subunit A"/>
    <property type="match status" value="1"/>
</dbReference>
<dbReference type="SUPFAM" id="SSF47113">
    <property type="entry name" value="Histone-fold"/>
    <property type="match status" value="1"/>
</dbReference>
<feature type="region of interest" description="Disordered" evidence="3">
    <location>
        <begin position="83"/>
        <end position="102"/>
    </location>
</feature>
<dbReference type="GO" id="GO:0005634">
    <property type="term" value="C:nucleus"/>
    <property type="evidence" value="ECO:0007669"/>
    <property type="project" value="UniProtKB-SubCell"/>
</dbReference>
<feature type="non-terminal residue" evidence="5">
    <location>
        <position position="1"/>
    </location>
</feature>
<evidence type="ECO:0000256" key="3">
    <source>
        <dbReference type="SAM" id="MobiDB-lite"/>
    </source>
</evidence>
<feature type="domain" description="Transcription factor CBF/NF-Y/archaeal histone" evidence="4">
    <location>
        <begin position="1"/>
        <end position="64"/>
    </location>
</feature>
<keyword evidence="2" id="KW-0539">Nucleus</keyword>
<dbReference type="PANTHER" id="PTHR10252:SF5">
    <property type="entry name" value="DR1-ASSOCIATED COREPRESSOR"/>
    <property type="match status" value="1"/>
</dbReference>
<dbReference type="GeneID" id="9618742"/>
<evidence type="ECO:0000256" key="2">
    <source>
        <dbReference type="ARBA" id="ARBA00023242"/>
    </source>
</evidence>
<dbReference type="EMBL" id="GL378335">
    <property type="protein sequence ID" value="EFJ49590.1"/>
    <property type="molecule type" value="Genomic_DNA"/>
</dbReference>
<dbReference type="GO" id="GO:0046982">
    <property type="term" value="F:protein heterodimerization activity"/>
    <property type="evidence" value="ECO:0007669"/>
    <property type="project" value="InterPro"/>
</dbReference>
<dbReference type="CDD" id="cd22906">
    <property type="entry name" value="HFD_DRAP1"/>
    <property type="match status" value="1"/>
</dbReference>
<accession>D8TT34</accession>
<keyword evidence="6" id="KW-1185">Reference proteome</keyword>
<gene>
    <name evidence="5" type="ORF">VOLCADRAFT_34298</name>
</gene>
<reference evidence="5 6" key="1">
    <citation type="journal article" date="2010" name="Science">
        <title>Genomic analysis of organismal complexity in the multicellular green alga Volvox carteri.</title>
        <authorList>
            <person name="Prochnik S.E."/>
            <person name="Umen J."/>
            <person name="Nedelcu A.M."/>
            <person name="Hallmann A."/>
            <person name="Miller S.M."/>
            <person name="Nishii I."/>
            <person name="Ferris P."/>
            <person name="Kuo A."/>
            <person name="Mitros T."/>
            <person name="Fritz-Laylin L.K."/>
            <person name="Hellsten U."/>
            <person name="Chapman J."/>
            <person name="Simakov O."/>
            <person name="Rensing S.A."/>
            <person name="Terry A."/>
            <person name="Pangilinan J."/>
            <person name="Kapitonov V."/>
            <person name="Jurka J."/>
            <person name="Salamov A."/>
            <person name="Shapiro H."/>
            <person name="Schmutz J."/>
            <person name="Grimwood J."/>
            <person name="Lindquist E."/>
            <person name="Lucas S."/>
            <person name="Grigoriev I.V."/>
            <person name="Schmitt R."/>
            <person name="Kirk D."/>
            <person name="Rokhsar D.S."/>
        </authorList>
    </citation>
    <scope>NUCLEOTIDE SEQUENCE [LARGE SCALE GENOMIC DNA]</scope>
    <source>
        <strain evidence="6">f. Nagariensis / Eve</strain>
    </source>
</reference>
<dbReference type="GO" id="GO:0016251">
    <property type="term" value="F:RNA polymerase II general transcription initiation factor activity"/>
    <property type="evidence" value="ECO:0007669"/>
    <property type="project" value="TreeGrafter"/>
</dbReference>
<dbReference type="AlphaFoldDB" id="D8TT34"/>
<organism evidence="6">
    <name type="scientific">Volvox carteri f. nagariensis</name>
    <dbReference type="NCBI Taxonomy" id="3068"/>
    <lineage>
        <taxon>Eukaryota</taxon>
        <taxon>Viridiplantae</taxon>
        <taxon>Chlorophyta</taxon>
        <taxon>core chlorophytes</taxon>
        <taxon>Chlorophyceae</taxon>
        <taxon>CS clade</taxon>
        <taxon>Chlamydomonadales</taxon>
        <taxon>Volvocaceae</taxon>
        <taxon>Volvox</taxon>
    </lineage>
</organism>
<proteinExistence type="predicted"/>
<dbReference type="GO" id="GO:0001046">
    <property type="term" value="F:core promoter sequence-specific DNA binding"/>
    <property type="evidence" value="ECO:0007669"/>
    <property type="project" value="TreeGrafter"/>
</dbReference>
<name>D8TT34_VOLCA</name>
<dbReference type="Proteomes" id="UP000001058">
    <property type="component" value="Unassembled WGS sequence"/>
</dbReference>
<dbReference type="InterPro" id="IPR050568">
    <property type="entry name" value="Transcr_DNA_Rep_Reg"/>
</dbReference>
<dbReference type="OrthoDB" id="653904at2759"/>
<sequence length="102" mass="11314">RIKKMMQTDDDVGKISQATPILIGKLKRRRAMELFLEKLCRQAISIAQSRQAKTLTPSHLKAAVKADTTLDFLAELVAPAPDLPAVEAENGEPAPKPNKRRR</sequence>
<dbReference type="Pfam" id="PF00808">
    <property type="entry name" value="CBFD_NFYB_HMF"/>
    <property type="match status" value="1"/>
</dbReference>
<dbReference type="InParanoid" id="D8TT34"/>
<protein>
    <recommendedName>
        <fullName evidence="4">Transcription factor CBF/NF-Y/archaeal histone domain-containing protein</fullName>
    </recommendedName>
</protein>
<feature type="non-terminal residue" evidence="5">
    <location>
        <position position="102"/>
    </location>
</feature>
<dbReference type="eggNOG" id="KOG1659">
    <property type="taxonomic scope" value="Eukaryota"/>
</dbReference>
<dbReference type="InterPro" id="IPR009072">
    <property type="entry name" value="Histone-fold"/>
</dbReference>
<dbReference type="STRING" id="3068.D8TT34"/>
<evidence type="ECO:0000313" key="5">
    <source>
        <dbReference type="EMBL" id="EFJ49590.1"/>
    </source>
</evidence>
<dbReference type="InterPro" id="IPR003958">
    <property type="entry name" value="CBFA_NFYB_domain"/>
</dbReference>
<dbReference type="KEGG" id="vcn:VOLCADRAFT_34298"/>
<evidence type="ECO:0000313" key="6">
    <source>
        <dbReference type="Proteomes" id="UP000001058"/>
    </source>
</evidence>
<dbReference type="RefSeq" id="XP_002949571.1">
    <property type="nucleotide sequence ID" value="XM_002949525.1"/>
</dbReference>
<dbReference type="PANTHER" id="PTHR10252">
    <property type="entry name" value="HISTONE-LIKE TRANSCRIPTION FACTOR CCAAT-RELATED"/>
    <property type="match status" value="1"/>
</dbReference>
<comment type="subcellular location">
    <subcellularLocation>
        <location evidence="1">Nucleus</location>
    </subcellularLocation>
</comment>
<evidence type="ECO:0000256" key="1">
    <source>
        <dbReference type="ARBA" id="ARBA00004123"/>
    </source>
</evidence>
<evidence type="ECO:0000259" key="4">
    <source>
        <dbReference type="Pfam" id="PF00808"/>
    </source>
</evidence>